<proteinExistence type="inferred from homology"/>
<feature type="domain" description="Periplasmic binding protein" evidence="6">
    <location>
        <begin position="59"/>
        <end position="319"/>
    </location>
</feature>
<dbReference type="RefSeq" id="WP_283229499.1">
    <property type="nucleotide sequence ID" value="NZ_JASGBQ010000001.1"/>
</dbReference>
<sequence length="342" mass="36248">MKKAVAIFMAVAMTLGMAACGSKKEETKAPETSKAAADTEKADDTSKADEGGSDKPVKIGWLQKNQSNAFELVINGGGEAVLEQAKADGIVEEYYLLDGQTDPSTQVSQANDLVNLGVDAVIMQPAEMDGSAPVVDILHEAGIPVVLVNSLTSNADDCEGISASNDVEAGEILAQFVLDKLGSTGKYVHLQGIIGNTASIQRTEGIHNIMDKESGWEMLDEQSAEWQGDKASKFAQDWISLYGDDLNAILCDNDDMAVAARLACIEAGREDIVVIGVDATEAALAMVADGELEGSVRQDGTTQGAEAVNKAIALAQGKKVEKETWIPFTLVTKDNVSEFYKK</sequence>
<keyword evidence="8" id="KW-1185">Reference proteome</keyword>
<comment type="subcellular location">
    <subcellularLocation>
        <location evidence="1">Cell envelope</location>
    </subcellularLocation>
</comment>
<dbReference type="SUPFAM" id="SSF53822">
    <property type="entry name" value="Periplasmic binding protein-like I"/>
    <property type="match status" value="1"/>
</dbReference>
<reference evidence="7 8" key="1">
    <citation type="submission" date="2023-05" db="EMBL/GenBank/DDBJ databases">
        <title>[ruminococcus] sp. nov., isolated from a pig farm feces dump.</title>
        <authorList>
            <person name="Chang Y.-H."/>
        </authorList>
    </citation>
    <scope>NUCLEOTIDE SEQUENCE [LARGE SCALE GENOMIC DNA]</scope>
    <source>
        <strain evidence="7 8">YH-rum2234</strain>
    </source>
</reference>
<dbReference type="PANTHER" id="PTHR46847">
    <property type="entry name" value="D-ALLOSE-BINDING PERIPLASMIC PROTEIN-RELATED"/>
    <property type="match status" value="1"/>
</dbReference>
<evidence type="ECO:0000256" key="1">
    <source>
        <dbReference type="ARBA" id="ARBA00004196"/>
    </source>
</evidence>
<feature type="chain" id="PRO_5042836520" evidence="5">
    <location>
        <begin position="19"/>
        <end position="342"/>
    </location>
</feature>
<evidence type="ECO:0000256" key="2">
    <source>
        <dbReference type="ARBA" id="ARBA00007639"/>
    </source>
</evidence>
<gene>
    <name evidence="7" type="ORF">QJ036_00670</name>
</gene>
<dbReference type="AlphaFoldDB" id="A0AAP4B8I0"/>
<dbReference type="Proteomes" id="UP001300383">
    <property type="component" value="Unassembled WGS sequence"/>
</dbReference>
<comment type="caution">
    <text evidence="7">The sequence shown here is derived from an EMBL/GenBank/DDBJ whole genome shotgun (WGS) entry which is preliminary data.</text>
</comment>
<dbReference type="InterPro" id="IPR025997">
    <property type="entry name" value="SBP_2_dom"/>
</dbReference>
<feature type="signal peptide" evidence="5">
    <location>
        <begin position="1"/>
        <end position="18"/>
    </location>
</feature>
<evidence type="ECO:0000256" key="3">
    <source>
        <dbReference type="ARBA" id="ARBA00022729"/>
    </source>
</evidence>
<keyword evidence="3 5" id="KW-0732">Signal</keyword>
<comment type="similarity">
    <text evidence="2">Belongs to the bacterial solute-binding protein 2 family.</text>
</comment>
<dbReference type="GO" id="GO:0030313">
    <property type="term" value="C:cell envelope"/>
    <property type="evidence" value="ECO:0007669"/>
    <property type="project" value="UniProtKB-SubCell"/>
</dbReference>
<evidence type="ECO:0000256" key="5">
    <source>
        <dbReference type="SAM" id="SignalP"/>
    </source>
</evidence>
<name>A0AAP4B8I0_9FIRM</name>
<dbReference type="GO" id="GO:0030246">
    <property type="term" value="F:carbohydrate binding"/>
    <property type="evidence" value="ECO:0007669"/>
    <property type="project" value="UniProtKB-ARBA"/>
</dbReference>
<evidence type="ECO:0000313" key="8">
    <source>
        <dbReference type="Proteomes" id="UP001300383"/>
    </source>
</evidence>
<accession>A0AAP4B8I0</accession>
<feature type="region of interest" description="Disordered" evidence="4">
    <location>
        <begin position="20"/>
        <end position="58"/>
    </location>
</feature>
<protein>
    <submittedName>
        <fullName evidence="7">Substrate-binding domain-containing protein</fullName>
    </submittedName>
</protein>
<dbReference type="InterPro" id="IPR028082">
    <property type="entry name" value="Peripla_BP_I"/>
</dbReference>
<dbReference type="Gene3D" id="3.40.50.2300">
    <property type="match status" value="2"/>
</dbReference>
<evidence type="ECO:0000256" key="4">
    <source>
        <dbReference type="SAM" id="MobiDB-lite"/>
    </source>
</evidence>
<evidence type="ECO:0000313" key="7">
    <source>
        <dbReference type="EMBL" id="MDI9240990.1"/>
    </source>
</evidence>
<dbReference type="EMBL" id="JASGBQ010000001">
    <property type="protein sequence ID" value="MDI9240990.1"/>
    <property type="molecule type" value="Genomic_DNA"/>
</dbReference>
<dbReference type="PANTHER" id="PTHR46847:SF1">
    <property type="entry name" value="D-ALLOSE-BINDING PERIPLASMIC PROTEIN-RELATED"/>
    <property type="match status" value="1"/>
</dbReference>
<evidence type="ECO:0000259" key="6">
    <source>
        <dbReference type="Pfam" id="PF13407"/>
    </source>
</evidence>
<dbReference type="Pfam" id="PF13407">
    <property type="entry name" value="Peripla_BP_4"/>
    <property type="match status" value="1"/>
</dbReference>
<feature type="compositionally biased region" description="Basic and acidic residues" evidence="4">
    <location>
        <begin position="22"/>
        <end position="57"/>
    </location>
</feature>
<dbReference type="PROSITE" id="PS51257">
    <property type="entry name" value="PROKAR_LIPOPROTEIN"/>
    <property type="match status" value="1"/>
</dbReference>
<organism evidence="7 8">
    <name type="scientific">Fusibacillus kribbianus</name>
    <dbReference type="NCBI Taxonomy" id="3044208"/>
    <lineage>
        <taxon>Bacteria</taxon>
        <taxon>Bacillati</taxon>
        <taxon>Bacillota</taxon>
        <taxon>Clostridia</taxon>
        <taxon>Lachnospirales</taxon>
        <taxon>Lachnospiraceae</taxon>
        <taxon>Fusibacillus</taxon>
    </lineage>
</organism>